<dbReference type="RefSeq" id="XP_022766884.1">
    <property type="nucleotide sequence ID" value="XM_022911149.1"/>
</dbReference>
<sequence length="105" mass="12259">MEKKTTLAKQAWKSFLFRTVCWRARKGLGDKISDEPSMSQVVINSSEVPPEVLIIRILIHDQETLESFLVVDYWRLTSRFKIITFVRICALDIYHLVSRNLQTSC</sequence>
<gene>
    <name evidence="2" type="primary">LOC111311618</name>
</gene>
<dbReference type="GeneID" id="111311618"/>
<name>A0A6P6APR4_DURZI</name>
<accession>A0A6P6APR4</accession>
<evidence type="ECO:0000313" key="1">
    <source>
        <dbReference type="Proteomes" id="UP000515121"/>
    </source>
</evidence>
<keyword evidence="1" id="KW-1185">Reference proteome</keyword>
<reference evidence="2" key="1">
    <citation type="submission" date="2025-08" db="UniProtKB">
        <authorList>
            <consortium name="RefSeq"/>
        </authorList>
    </citation>
    <scope>IDENTIFICATION</scope>
    <source>
        <tissue evidence="2">Fruit stalk</tissue>
    </source>
</reference>
<dbReference type="Proteomes" id="UP000515121">
    <property type="component" value="Unplaced"/>
</dbReference>
<organism evidence="1 2">
    <name type="scientific">Durio zibethinus</name>
    <name type="common">Durian</name>
    <dbReference type="NCBI Taxonomy" id="66656"/>
    <lineage>
        <taxon>Eukaryota</taxon>
        <taxon>Viridiplantae</taxon>
        <taxon>Streptophyta</taxon>
        <taxon>Embryophyta</taxon>
        <taxon>Tracheophyta</taxon>
        <taxon>Spermatophyta</taxon>
        <taxon>Magnoliopsida</taxon>
        <taxon>eudicotyledons</taxon>
        <taxon>Gunneridae</taxon>
        <taxon>Pentapetalae</taxon>
        <taxon>rosids</taxon>
        <taxon>malvids</taxon>
        <taxon>Malvales</taxon>
        <taxon>Malvaceae</taxon>
        <taxon>Helicteroideae</taxon>
        <taxon>Durio</taxon>
    </lineage>
</organism>
<dbReference type="KEGG" id="dzi:111311618"/>
<dbReference type="AlphaFoldDB" id="A0A6P6APR4"/>
<protein>
    <submittedName>
        <fullName evidence="2">Uncharacterized protein LOC111311618</fullName>
    </submittedName>
</protein>
<evidence type="ECO:0000313" key="2">
    <source>
        <dbReference type="RefSeq" id="XP_022766884.1"/>
    </source>
</evidence>
<proteinExistence type="predicted"/>